<dbReference type="Proteomes" id="UP000315995">
    <property type="component" value="Chromosome"/>
</dbReference>
<name>A0A4Y6PTJ2_PERCE</name>
<proteinExistence type="predicted"/>
<reference evidence="1 2" key="1">
    <citation type="submission" date="2019-06" db="EMBL/GenBank/DDBJ databases">
        <title>Persicimonas caeni gen. nov., sp. nov., a predatory bacterium isolated from solar saltern.</title>
        <authorList>
            <person name="Wang S."/>
        </authorList>
    </citation>
    <scope>NUCLEOTIDE SEQUENCE [LARGE SCALE GENOMIC DNA]</scope>
    <source>
        <strain evidence="1 2">YN101</strain>
    </source>
</reference>
<gene>
    <name evidence="1" type="ORF">FIV42_12930</name>
</gene>
<dbReference type="EMBL" id="CP041186">
    <property type="protein sequence ID" value="QDG51618.1"/>
    <property type="molecule type" value="Genomic_DNA"/>
</dbReference>
<dbReference type="OrthoDB" id="5540328at2"/>
<evidence type="ECO:0008006" key="3">
    <source>
        <dbReference type="Google" id="ProtNLM"/>
    </source>
</evidence>
<evidence type="ECO:0000313" key="2">
    <source>
        <dbReference type="Proteomes" id="UP000315995"/>
    </source>
</evidence>
<accession>A0A4Y6PTJ2</accession>
<dbReference type="AlphaFoldDB" id="A0A4Y6PTJ2"/>
<organism evidence="1 2">
    <name type="scientific">Persicimonas caeni</name>
    <dbReference type="NCBI Taxonomy" id="2292766"/>
    <lineage>
        <taxon>Bacteria</taxon>
        <taxon>Deltaproteobacteria</taxon>
        <taxon>Bradymonadales</taxon>
        <taxon>Bradymonadaceae</taxon>
        <taxon>Persicimonas</taxon>
    </lineage>
</organism>
<dbReference type="RefSeq" id="WP_141198098.1">
    <property type="nucleotide sequence ID" value="NZ_CP041186.1"/>
</dbReference>
<sequence length="265" mass="28443">MASWLAAGCGDNGDGDSPQEFGTAQVRLEAMSSTNTMANQLEFEDPSGTLYSMTSLTIAVEELEFDLPANISCGDIGGEFDARVQCDDDGALGGEDQIKIDGPFVFNVLEGTSTPDLSTIRIPAIGYTTVDLEVDTARIEDNTVPRDADIIDHTVVAFSDFEFMNSKRELMLDFSFKAEAKASADDLPQAAVADGGTLVLQLDVANWLDSIPVTDCLMAGSLKSRDGLVTLDDEAIDDCGDAEAQFESNFEDSLRLKIEPPPETM</sequence>
<evidence type="ECO:0000313" key="1">
    <source>
        <dbReference type="EMBL" id="QDG51618.1"/>
    </source>
</evidence>
<accession>A0A5B8YAX1</accession>
<protein>
    <recommendedName>
        <fullName evidence="3">DUF4382 domain-containing protein</fullName>
    </recommendedName>
</protein>
<keyword evidence="2" id="KW-1185">Reference proteome</keyword>